<feature type="domain" description="Glyoxalase-like" evidence="1">
    <location>
        <begin position="15"/>
        <end position="110"/>
    </location>
</feature>
<dbReference type="CDD" id="cd06587">
    <property type="entry name" value="VOC"/>
    <property type="match status" value="1"/>
</dbReference>
<accession>A0ABT9MY06</accession>
<name>A0ABT9MY06_9ACTN</name>
<organism evidence="2 3">
    <name type="scientific">Catenuloplanes nepalensis</name>
    <dbReference type="NCBI Taxonomy" id="587533"/>
    <lineage>
        <taxon>Bacteria</taxon>
        <taxon>Bacillati</taxon>
        <taxon>Actinomycetota</taxon>
        <taxon>Actinomycetes</taxon>
        <taxon>Micromonosporales</taxon>
        <taxon>Micromonosporaceae</taxon>
        <taxon>Catenuloplanes</taxon>
    </lineage>
</organism>
<evidence type="ECO:0000313" key="3">
    <source>
        <dbReference type="Proteomes" id="UP001240984"/>
    </source>
</evidence>
<protein>
    <recommendedName>
        <fullName evidence="1">Glyoxalase-like domain-containing protein</fullName>
    </recommendedName>
</protein>
<proteinExistence type="predicted"/>
<dbReference type="Proteomes" id="UP001240984">
    <property type="component" value="Unassembled WGS sequence"/>
</dbReference>
<dbReference type="RefSeq" id="WP_306832477.1">
    <property type="nucleotide sequence ID" value="NZ_JAUSRA010000001.1"/>
</dbReference>
<dbReference type="Gene3D" id="3.10.180.10">
    <property type="entry name" value="2,3-Dihydroxybiphenyl 1,2-Dioxygenase, domain 1"/>
    <property type="match status" value="1"/>
</dbReference>
<gene>
    <name evidence="2" type="ORF">J2S43_004638</name>
</gene>
<dbReference type="InterPro" id="IPR029068">
    <property type="entry name" value="Glyas_Bleomycin-R_OHBP_Dase"/>
</dbReference>
<evidence type="ECO:0000313" key="2">
    <source>
        <dbReference type="EMBL" id="MDP9796126.1"/>
    </source>
</evidence>
<dbReference type="Pfam" id="PF18029">
    <property type="entry name" value="Glyoxalase_6"/>
    <property type="match status" value="1"/>
</dbReference>
<reference evidence="2 3" key="1">
    <citation type="submission" date="2023-07" db="EMBL/GenBank/DDBJ databases">
        <title>Sequencing the genomes of 1000 actinobacteria strains.</title>
        <authorList>
            <person name="Klenk H.-P."/>
        </authorList>
    </citation>
    <scope>NUCLEOTIDE SEQUENCE [LARGE SCALE GENOMIC DNA]</scope>
    <source>
        <strain evidence="2 3">DSM 44710</strain>
    </source>
</reference>
<dbReference type="SUPFAM" id="SSF54593">
    <property type="entry name" value="Glyoxalase/Bleomycin resistance protein/Dihydroxybiphenyl dioxygenase"/>
    <property type="match status" value="1"/>
</dbReference>
<sequence length="128" mass="14140">MHRSRLSTWLIDTPRADAERAATFWSRALGVPATPSPDEPQFTSLRGALPDLSLAVQALDDGGPRYHLDIETDDLDAETARLIALGAEEIDRWLDCRILRAPGGHLLCVIPLHSDPETFARLATVWDT</sequence>
<dbReference type="EMBL" id="JAUSRA010000001">
    <property type="protein sequence ID" value="MDP9796126.1"/>
    <property type="molecule type" value="Genomic_DNA"/>
</dbReference>
<dbReference type="InterPro" id="IPR041581">
    <property type="entry name" value="Glyoxalase_6"/>
</dbReference>
<keyword evidence="3" id="KW-1185">Reference proteome</keyword>
<comment type="caution">
    <text evidence="2">The sequence shown here is derived from an EMBL/GenBank/DDBJ whole genome shotgun (WGS) entry which is preliminary data.</text>
</comment>
<evidence type="ECO:0000259" key="1">
    <source>
        <dbReference type="Pfam" id="PF18029"/>
    </source>
</evidence>